<sequence length="91" mass="9870">MGAPHRHAARRSKVVLIAEIVAVATTVSQQEDCGLIGQLSRSAGRLLPVRESPSIGRAVEGAGEHLLVEKWKDAEMRPFMRAVALVQWSEG</sequence>
<feature type="chain" id="PRO_5043350197" evidence="1">
    <location>
        <begin position="29"/>
        <end position="91"/>
    </location>
</feature>
<organism evidence="2 3">
    <name type="scientific">Pleurodeles waltl</name>
    <name type="common">Iberian ribbed newt</name>
    <dbReference type="NCBI Taxonomy" id="8319"/>
    <lineage>
        <taxon>Eukaryota</taxon>
        <taxon>Metazoa</taxon>
        <taxon>Chordata</taxon>
        <taxon>Craniata</taxon>
        <taxon>Vertebrata</taxon>
        <taxon>Euteleostomi</taxon>
        <taxon>Amphibia</taxon>
        <taxon>Batrachia</taxon>
        <taxon>Caudata</taxon>
        <taxon>Salamandroidea</taxon>
        <taxon>Salamandridae</taxon>
        <taxon>Pleurodelinae</taxon>
        <taxon>Pleurodeles</taxon>
    </lineage>
</organism>
<proteinExistence type="predicted"/>
<gene>
    <name evidence="2" type="ORF">NDU88_005729</name>
</gene>
<accession>A0AAV7L3W2</accession>
<name>A0AAV7L3W2_PLEWA</name>
<evidence type="ECO:0000313" key="3">
    <source>
        <dbReference type="Proteomes" id="UP001066276"/>
    </source>
</evidence>
<keyword evidence="1" id="KW-0732">Signal</keyword>
<dbReference type="AlphaFoldDB" id="A0AAV7L3W2"/>
<comment type="caution">
    <text evidence="2">The sequence shown here is derived from an EMBL/GenBank/DDBJ whole genome shotgun (WGS) entry which is preliminary data.</text>
</comment>
<evidence type="ECO:0000313" key="2">
    <source>
        <dbReference type="EMBL" id="KAJ1085599.1"/>
    </source>
</evidence>
<keyword evidence="3" id="KW-1185">Reference proteome</keyword>
<reference evidence="2" key="1">
    <citation type="journal article" date="2022" name="bioRxiv">
        <title>Sequencing and chromosome-scale assembly of the giantPleurodeles waltlgenome.</title>
        <authorList>
            <person name="Brown T."/>
            <person name="Elewa A."/>
            <person name="Iarovenko S."/>
            <person name="Subramanian E."/>
            <person name="Araus A.J."/>
            <person name="Petzold A."/>
            <person name="Susuki M."/>
            <person name="Suzuki K.-i.T."/>
            <person name="Hayashi T."/>
            <person name="Toyoda A."/>
            <person name="Oliveira C."/>
            <person name="Osipova E."/>
            <person name="Leigh N.D."/>
            <person name="Simon A."/>
            <person name="Yun M.H."/>
        </authorList>
    </citation>
    <scope>NUCLEOTIDE SEQUENCE</scope>
    <source>
        <strain evidence="2">20211129_DDA</strain>
        <tissue evidence="2">Liver</tissue>
    </source>
</reference>
<feature type="signal peptide" evidence="1">
    <location>
        <begin position="1"/>
        <end position="28"/>
    </location>
</feature>
<dbReference type="EMBL" id="JANPWB010000016">
    <property type="protein sequence ID" value="KAJ1085599.1"/>
    <property type="molecule type" value="Genomic_DNA"/>
</dbReference>
<dbReference type="Proteomes" id="UP001066276">
    <property type="component" value="Chromosome 12"/>
</dbReference>
<evidence type="ECO:0000256" key="1">
    <source>
        <dbReference type="SAM" id="SignalP"/>
    </source>
</evidence>
<protein>
    <submittedName>
        <fullName evidence="2">Uncharacterized protein</fullName>
    </submittedName>
</protein>